<accession>A0A1S9N6F3</accession>
<organism evidence="6 7">
    <name type="scientific">Clostridium beijerinckii</name>
    <name type="common">Clostridium MP</name>
    <dbReference type="NCBI Taxonomy" id="1520"/>
    <lineage>
        <taxon>Bacteria</taxon>
        <taxon>Bacillati</taxon>
        <taxon>Bacillota</taxon>
        <taxon>Clostridia</taxon>
        <taxon>Eubacteriales</taxon>
        <taxon>Clostridiaceae</taxon>
        <taxon>Clostridium</taxon>
    </lineage>
</organism>
<dbReference type="Gene3D" id="3.40.50.2300">
    <property type="match status" value="1"/>
</dbReference>
<reference evidence="6 7" key="1">
    <citation type="submission" date="2017-02" db="EMBL/GenBank/DDBJ databases">
        <title>Genome sequence of Clostridium beijerinckii Br21.</title>
        <authorList>
            <person name="Fonseca B.C."/>
            <person name="Guazzaroni M.E."/>
            <person name="Riano-Pachon D.M."/>
            <person name="Reginatto V."/>
        </authorList>
    </citation>
    <scope>NUCLEOTIDE SEQUENCE [LARGE SCALE GENOMIC DNA]</scope>
    <source>
        <strain evidence="6 7">Br21</strain>
    </source>
</reference>
<comment type="function">
    <text evidence="2">May play the central regulatory role in sporulation. It may be an element of the effector pathway responsible for the activation of sporulation genes in response to nutritional stress. Spo0A may act in concert with spo0H (a sigma factor) to control the expression of some genes that are critical to the sporulation process.</text>
</comment>
<evidence type="ECO:0000313" key="6">
    <source>
        <dbReference type="EMBL" id="OOP72953.1"/>
    </source>
</evidence>
<dbReference type="Proteomes" id="UP000190959">
    <property type="component" value="Unassembled WGS sequence"/>
</dbReference>
<dbReference type="InterPro" id="IPR007492">
    <property type="entry name" value="LytTR_DNA-bd_dom"/>
</dbReference>
<dbReference type="Pfam" id="PF00072">
    <property type="entry name" value="Response_reg"/>
    <property type="match status" value="1"/>
</dbReference>
<dbReference type="PROSITE" id="PS50930">
    <property type="entry name" value="HTH_LYTTR"/>
    <property type="match status" value="1"/>
</dbReference>
<dbReference type="Pfam" id="PF04397">
    <property type="entry name" value="LytTR"/>
    <property type="match status" value="1"/>
</dbReference>
<dbReference type="Gene3D" id="2.20.25.10">
    <property type="match status" value="1"/>
</dbReference>
<evidence type="ECO:0000313" key="7">
    <source>
        <dbReference type="Proteomes" id="UP000190959"/>
    </source>
</evidence>
<gene>
    <name evidence="6" type="ORF">CBEIBR21_14220</name>
</gene>
<dbReference type="Gene3D" id="2.40.50.40">
    <property type="match status" value="1"/>
</dbReference>
<keyword evidence="3" id="KW-0597">Phosphoprotein</keyword>
<evidence type="ECO:0000259" key="5">
    <source>
        <dbReference type="PROSITE" id="PS50930"/>
    </source>
</evidence>
<dbReference type="PANTHER" id="PTHR37299">
    <property type="entry name" value="TRANSCRIPTIONAL REGULATOR-RELATED"/>
    <property type="match status" value="1"/>
</dbReference>
<feature type="domain" description="Response regulatory" evidence="4">
    <location>
        <begin position="15"/>
        <end position="129"/>
    </location>
</feature>
<dbReference type="PANTHER" id="PTHR37299:SF1">
    <property type="entry name" value="STAGE 0 SPORULATION PROTEIN A HOMOLOG"/>
    <property type="match status" value="1"/>
</dbReference>
<name>A0A1S9N6F3_CLOBE</name>
<evidence type="ECO:0000259" key="4">
    <source>
        <dbReference type="PROSITE" id="PS50110"/>
    </source>
</evidence>
<evidence type="ECO:0000256" key="1">
    <source>
        <dbReference type="ARBA" id="ARBA00018672"/>
    </source>
</evidence>
<protein>
    <recommendedName>
        <fullName evidence="1">Stage 0 sporulation protein A homolog</fullName>
    </recommendedName>
</protein>
<dbReference type="SMART" id="SM00448">
    <property type="entry name" value="REC"/>
    <property type="match status" value="1"/>
</dbReference>
<evidence type="ECO:0000256" key="2">
    <source>
        <dbReference type="ARBA" id="ARBA00024867"/>
    </source>
</evidence>
<dbReference type="AlphaFoldDB" id="A0A1S9N6F3"/>
<dbReference type="GO" id="GO:0003677">
    <property type="term" value="F:DNA binding"/>
    <property type="evidence" value="ECO:0007669"/>
    <property type="project" value="UniProtKB-KW"/>
</dbReference>
<dbReference type="SUPFAM" id="SSF52172">
    <property type="entry name" value="CheY-like"/>
    <property type="match status" value="1"/>
</dbReference>
<dbReference type="SMART" id="SM00850">
    <property type="entry name" value="LytTR"/>
    <property type="match status" value="1"/>
</dbReference>
<proteinExistence type="predicted"/>
<feature type="domain" description="HTH LytTR-type" evidence="5">
    <location>
        <begin position="156"/>
        <end position="259"/>
    </location>
</feature>
<feature type="modified residue" description="4-aspartylphosphate" evidence="3">
    <location>
        <position position="66"/>
    </location>
</feature>
<dbReference type="InterPro" id="IPR046947">
    <property type="entry name" value="LytR-like"/>
</dbReference>
<dbReference type="PROSITE" id="PS50110">
    <property type="entry name" value="RESPONSE_REGULATORY"/>
    <property type="match status" value="1"/>
</dbReference>
<dbReference type="InterPro" id="IPR001789">
    <property type="entry name" value="Sig_transdc_resp-reg_receiver"/>
</dbReference>
<dbReference type="GO" id="GO:0000156">
    <property type="term" value="F:phosphorelay response regulator activity"/>
    <property type="evidence" value="ECO:0007669"/>
    <property type="project" value="InterPro"/>
</dbReference>
<comment type="caution">
    <text evidence="6">The sequence shown here is derived from an EMBL/GenBank/DDBJ whole genome shotgun (WGS) entry which is preliminary data.</text>
</comment>
<dbReference type="EMBL" id="MWMH01000004">
    <property type="protein sequence ID" value="OOP72953.1"/>
    <property type="molecule type" value="Genomic_DNA"/>
</dbReference>
<keyword evidence="6" id="KW-0238">DNA-binding</keyword>
<evidence type="ECO:0000256" key="3">
    <source>
        <dbReference type="PROSITE-ProRule" id="PRU00169"/>
    </source>
</evidence>
<dbReference type="InterPro" id="IPR011006">
    <property type="entry name" value="CheY-like_superfamily"/>
</dbReference>
<sequence>MIKGEIKLKLLDEIKVVIVEDEAISSDELKYIISKDGRFKVVGQAYDGIGALTLIESEEPDIAFIDINIPGKNGIKLAEEVKEIFPDVILIFLTAYDTYAIKAFELKIYDYILKPYDEKRIAESLNCALSTIINRNENEIIDILSKLENKQALKKIPCENNGKIILIDVNKISFFYSEGERNYVKTNKEIYCTTKTLQELTEKTNFFRCHRSYVVNLEKVKEVYPWFNGTYKLIIDDDENNEIPVSRSHVKEIKIILGL</sequence>